<gene>
    <name evidence="2" type="primary">fr9A</name>
</gene>
<dbReference type="EMBL" id="HM047288">
    <property type="protein sequence ID" value="ADH01482.1"/>
    <property type="molecule type" value="Genomic_DNA"/>
</dbReference>
<organism evidence="2">
    <name type="scientific">Pseudomonas sp. 2663</name>
    <dbReference type="NCBI Taxonomy" id="764483"/>
    <lineage>
        <taxon>Bacteria</taxon>
        <taxon>Pseudomonadati</taxon>
        <taxon>Pseudomonadota</taxon>
        <taxon>Gammaproteobacteria</taxon>
        <taxon>Pseudomonadales</taxon>
        <taxon>Pseudomonadaceae</taxon>
        <taxon>Pseudomonas</taxon>
    </lineage>
</organism>
<accession>E9KSL8</accession>
<dbReference type="PRINTS" id="PR00038">
    <property type="entry name" value="HTHLUXR"/>
</dbReference>
<proteinExistence type="predicted"/>
<evidence type="ECO:0000313" key="2">
    <source>
        <dbReference type="EMBL" id="ADH01482.1"/>
    </source>
</evidence>
<feature type="domain" description="HTH luxR-type" evidence="1">
    <location>
        <begin position="233"/>
        <end position="290"/>
    </location>
</feature>
<dbReference type="Pfam" id="PF00196">
    <property type="entry name" value="GerE"/>
    <property type="match status" value="1"/>
</dbReference>
<dbReference type="AlphaFoldDB" id="E9KSL8"/>
<reference evidence="2" key="1">
    <citation type="journal article" date="2011" name="J. Am. Chem. Soc.">
        <title>Cloning and elucidation of the FR901464 gene cluster revealing a complex acyltransferase-less polyketide synthase using glycerate as starter units.</title>
        <authorList>
            <person name="Zhang F."/>
            <person name="He H.Y."/>
            <person name="Tang M.C."/>
            <person name="Tang Y.M."/>
            <person name="Zhou Q."/>
            <person name="Tang G.L."/>
        </authorList>
    </citation>
    <scope>NUCLEOTIDE SEQUENCE</scope>
    <source>
        <strain evidence="2">2663</strain>
    </source>
</reference>
<dbReference type="InterPro" id="IPR016032">
    <property type="entry name" value="Sig_transdc_resp-reg_C-effctor"/>
</dbReference>
<dbReference type="Gene3D" id="1.10.10.10">
    <property type="entry name" value="Winged helix-like DNA-binding domain superfamily/Winged helix DNA-binding domain"/>
    <property type="match status" value="1"/>
</dbReference>
<dbReference type="InterPro" id="IPR036388">
    <property type="entry name" value="WH-like_DNA-bd_sf"/>
</dbReference>
<dbReference type="SMART" id="SM00421">
    <property type="entry name" value="HTH_LUXR"/>
    <property type="match status" value="1"/>
</dbReference>
<dbReference type="GO" id="GO:0003677">
    <property type="term" value="F:DNA binding"/>
    <property type="evidence" value="ECO:0007669"/>
    <property type="project" value="InterPro"/>
</dbReference>
<dbReference type="InterPro" id="IPR000792">
    <property type="entry name" value="Tscrpt_reg_LuxR_C"/>
</dbReference>
<name>E9KSL8_9PSED</name>
<evidence type="ECO:0000259" key="1">
    <source>
        <dbReference type="SMART" id="SM00421"/>
    </source>
</evidence>
<protein>
    <submittedName>
        <fullName evidence="2">Transcriptional regulator</fullName>
    </submittedName>
</protein>
<dbReference type="GO" id="GO:0006355">
    <property type="term" value="P:regulation of DNA-templated transcription"/>
    <property type="evidence" value="ECO:0007669"/>
    <property type="project" value="InterPro"/>
</dbReference>
<sequence>MLKIHQLNRLIDIFSHAKFEEIWMVSVFTKLGRVISNIGTERFAEALHSLFVTSVNVGSTKIAVWFINEREEEIVGMHPLGEFSADGRSDIDVGLLQKSVFDAVDSRLMERVLIARELHLIHFGTSATPQTEWQRLRSCGSDGGFQVHLVSRKLNRRYLISLYRTCGTPDYTIQEMSLLKSYAEALMPIVEIHASHRLCELARRPMQVSGDAESSIGHLTVRRKFESRLRSAAITLSDREIEVCAGLLSGSTFRELADELGVKSSTIETYIKRAATKLGFKGRHGLVKWALSES</sequence>
<dbReference type="SUPFAM" id="SSF46894">
    <property type="entry name" value="C-terminal effector domain of the bipartite response regulators"/>
    <property type="match status" value="1"/>
</dbReference>